<dbReference type="SMART" id="SM00563">
    <property type="entry name" value="PlsC"/>
    <property type="match status" value="1"/>
</dbReference>
<dbReference type="OrthoDB" id="5241618at2"/>
<gene>
    <name evidence="2" type="ORF">DB31_4384</name>
</gene>
<sequence length="282" mass="31396">MSEQAQVLACYGARVAREESIAERVDRLELPFNEFGVDPYGISKKHLTLAASALAVLYRYYFRVRCYGIEHVPPRGRAMIVGNHSGGYAIDGAMLLTSLLLEMEPPRLGQGMAEKFLNRFPVASLWTSRTGQFTGLPEHALRLLEDDRLLMVFPEGSRGTAKLYRERYSLVDFGTGFMRLALQTRTPIVPTAILGGGTAVPTVANLYALGRLIGMPYVPVTPYLLPLPLPAPMELHYGEPLTFSGTGDEDDDVISGYVEQVKARVAELIERGRELRHRRRTQ</sequence>
<dbReference type="EMBL" id="JMCB01000024">
    <property type="protein sequence ID" value="KFE61941.1"/>
    <property type="molecule type" value="Genomic_DNA"/>
</dbReference>
<reference evidence="2 3" key="1">
    <citation type="submission" date="2014-04" db="EMBL/GenBank/DDBJ databases">
        <title>Genome assembly of Hyalangium minutum DSM 14724.</title>
        <authorList>
            <person name="Sharma G."/>
            <person name="Subramanian S."/>
        </authorList>
    </citation>
    <scope>NUCLEOTIDE SEQUENCE [LARGE SCALE GENOMIC DNA]</scope>
    <source>
        <strain evidence="2 3">DSM 14724</strain>
    </source>
</reference>
<keyword evidence="3" id="KW-1185">Reference proteome</keyword>
<dbReference type="PATRIC" id="fig|394096.3.peg.8116"/>
<dbReference type="Proteomes" id="UP000028725">
    <property type="component" value="Unassembled WGS sequence"/>
</dbReference>
<dbReference type="GO" id="GO:0016746">
    <property type="term" value="F:acyltransferase activity"/>
    <property type="evidence" value="ECO:0007669"/>
    <property type="project" value="InterPro"/>
</dbReference>
<accession>A0A085W2M8</accession>
<dbReference type="GO" id="GO:0016020">
    <property type="term" value="C:membrane"/>
    <property type="evidence" value="ECO:0007669"/>
    <property type="project" value="TreeGrafter"/>
</dbReference>
<proteinExistence type="predicted"/>
<dbReference type="RefSeq" id="WP_044198161.1">
    <property type="nucleotide sequence ID" value="NZ_JMCB01000024.1"/>
</dbReference>
<evidence type="ECO:0000313" key="2">
    <source>
        <dbReference type="EMBL" id="KFE61941.1"/>
    </source>
</evidence>
<organism evidence="2 3">
    <name type="scientific">Hyalangium minutum</name>
    <dbReference type="NCBI Taxonomy" id="394096"/>
    <lineage>
        <taxon>Bacteria</taxon>
        <taxon>Pseudomonadati</taxon>
        <taxon>Myxococcota</taxon>
        <taxon>Myxococcia</taxon>
        <taxon>Myxococcales</taxon>
        <taxon>Cystobacterineae</taxon>
        <taxon>Archangiaceae</taxon>
        <taxon>Hyalangium</taxon>
    </lineage>
</organism>
<protein>
    <recommendedName>
        <fullName evidence="1">Phospholipid/glycerol acyltransferase domain-containing protein</fullName>
    </recommendedName>
</protein>
<dbReference type="Pfam" id="PF01553">
    <property type="entry name" value="Acyltransferase"/>
    <property type="match status" value="1"/>
</dbReference>
<dbReference type="InterPro" id="IPR002123">
    <property type="entry name" value="Plipid/glycerol_acylTrfase"/>
</dbReference>
<evidence type="ECO:0000313" key="3">
    <source>
        <dbReference type="Proteomes" id="UP000028725"/>
    </source>
</evidence>
<dbReference type="PANTHER" id="PTHR22753:SF14">
    <property type="entry name" value="MONOACYLGLYCEROL_DIACYLGLYCEROL O-ACYLTRANSFERASE"/>
    <property type="match status" value="1"/>
</dbReference>
<dbReference type="STRING" id="394096.DB31_4384"/>
<comment type="caution">
    <text evidence="2">The sequence shown here is derived from an EMBL/GenBank/DDBJ whole genome shotgun (WGS) entry which is preliminary data.</text>
</comment>
<name>A0A085W2M8_9BACT</name>
<dbReference type="SUPFAM" id="SSF69593">
    <property type="entry name" value="Glycerol-3-phosphate (1)-acyltransferase"/>
    <property type="match status" value="1"/>
</dbReference>
<dbReference type="AlphaFoldDB" id="A0A085W2M8"/>
<dbReference type="PANTHER" id="PTHR22753">
    <property type="entry name" value="TRANSMEMBRANE PROTEIN 68"/>
    <property type="match status" value="1"/>
</dbReference>
<feature type="domain" description="Phospholipid/glycerol acyltransferase" evidence="1">
    <location>
        <begin position="78"/>
        <end position="196"/>
    </location>
</feature>
<evidence type="ECO:0000259" key="1">
    <source>
        <dbReference type="SMART" id="SM00563"/>
    </source>
</evidence>